<name>A0A6N8JAS8_9BACT</name>
<dbReference type="EMBL" id="WRXO01000003">
    <property type="protein sequence ID" value="MVT41578.1"/>
    <property type="molecule type" value="Genomic_DNA"/>
</dbReference>
<evidence type="ECO:0000313" key="2">
    <source>
        <dbReference type="Proteomes" id="UP000468388"/>
    </source>
</evidence>
<evidence type="ECO:0000313" key="1">
    <source>
        <dbReference type="EMBL" id="MVT41578.1"/>
    </source>
</evidence>
<protein>
    <submittedName>
        <fullName evidence="1">Uncharacterized protein</fullName>
    </submittedName>
</protein>
<reference evidence="1 2" key="1">
    <citation type="submission" date="2019-12" db="EMBL/GenBank/DDBJ databases">
        <title>The draft genomic sequence of strain Chitinophaga oryziterrae JCM 16595.</title>
        <authorList>
            <person name="Zhang X."/>
        </authorList>
    </citation>
    <scope>NUCLEOTIDE SEQUENCE [LARGE SCALE GENOMIC DNA]</scope>
    <source>
        <strain evidence="1 2">JCM 16595</strain>
    </source>
</reference>
<organism evidence="1 2">
    <name type="scientific">Chitinophaga oryziterrae</name>
    <dbReference type="NCBI Taxonomy" id="1031224"/>
    <lineage>
        <taxon>Bacteria</taxon>
        <taxon>Pseudomonadati</taxon>
        <taxon>Bacteroidota</taxon>
        <taxon>Chitinophagia</taxon>
        <taxon>Chitinophagales</taxon>
        <taxon>Chitinophagaceae</taxon>
        <taxon>Chitinophaga</taxon>
    </lineage>
</organism>
<comment type="caution">
    <text evidence="1">The sequence shown here is derived from an EMBL/GenBank/DDBJ whole genome shotgun (WGS) entry which is preliminary data.</text>
</comment>
<dbReference type="Proteomes" id="UP000468388">
    <property type="component" value="Unassembled WGS sequence"/>
</dbReference>
<gene>
    <name evidence="1" type="ORF">GO495_13370</name>
</gene>
<accession>A0A6N8JAS8</accession>
<dbReference type="AlphaFoldDB" id="A0A6N8JAS8"/>
<sequence>MPMPKDHKQTHLNINQNRSVANNSGQSGIALPAVTHSRMIKESDPMQGKFVIQPQKEEDETAQFVLQRLEKEEKSSSGEKMPFQLQINNSSGPVIQRALDVNFKSKENTISLSASGRPKWAAQVTKNLKPKEGESRGHIIEWSTRLRAYVNEINKLNKQQLLEKLGLGKSASDKEIQSFIYEDLRKIYNDLNNLSINDTGEDNDEGGLANTLAQQIDREKNKQTKAALLKQLFDHSFNPGKDNKGLAKFEEYKVIFAQAWNLPPEEVATWSNKWVKNPGKINEEKEPVREKEEINVLEIVRSIGDGIEELGVKKMLLEKAAAERIVSVEILESLKNEYVIAARKIAEKIKYLLEENHIKPNLATRMLDDLGKTLPTLS</sequence>
<keyword evidence="2" id="KW-1185">Reference proteome</keyword>
<proteinExistence type="predicted"/>